<dbReference type="PIRSF" id="PIRSF005243">
    <property type="entry name" value="ROO"/>
    <property type="match status" value="1"/>
</dbReference>
<keyword evidence="4" id="KW-1185">Reference proteome</keyword>
<dbReference type="Pfam" id="PF19583">
    <property type="entry name" value="ODP"/>
    <property type="match status" value="1"/>
</dbReference>
<dbReference type="Pfam" id="PF00258">
    <property type="entry name" value="Flavodoxin_1"/>
    <property type="match status" value="1"/>
</dbReference>
<feature type="domain" description="Flavodoxin-like" evidence="2">
    <location>
        <begin position="256"/>
        <end position="408"/>
    </location>
</feature>
<reference evidence="3 4" key="1">
    <citation type="journal article" date="2003" name="Proc. Natl. Acad. Sci. U.S.A.">
        <title>The genome sequence of Clostridium tetani, the causative agent of tetanus disease.</title>
        <authorList>
            <person name="Brueggemann H."/>
            <person name="Baumer S."/>
            <person name="Fricke W.F."/>
            <person name="Wiezer A."/>
            <person name="Liesegang H."/>
            <person name="Decker I."/>
            <person name="Herzberg C."/>
            <person name="Martinez-Arias R."/>
            <person name="Merkl R."/>
            <person name="Henne A."/>
            <person name="Gottschalk G."/>
        </authorList>
    </citation>
    <scope>NUCLEOTIDE SEQUENCE [LARGE SCALE GENOMIC DNA]</scope>
    <source>
        <strain evidence="4">Massachusetts / E88</strain>
    </source>
</reference>
<evidence type="ECO:0000313" key="3">
    <source>
        <dbReference type="EMBL" id="AAO36391.1"/>
    </source>
</evidence>
<dbReference type="SUPFAM" id="SSF52218">
    <property type="entry name" value="Flavoproteins"/>
    <property type="match status" value="1"/>
</dbReference>
<protein>
    <submittedName>
        <fullName evidence="3">Flavodoxin</fullName>
    </submittedName>
</protein>
<organism evidence="3 4">
    <name type="scientific">Clostridium tetani (strain Massachusetts / E88)</name>
    <dbReference type="NCBI Taxonomy" id="212717"/>
    <lineage>
        <taxon>Bacteria</taxon>
        <taxon>Bacillati</taxon>
        <taxon>Bacillota</taxon>
        <taxon>Clostridia</taxon>
        <taxon>Eubacteriales</taxon>
        <taxon>Clostridiaceae</taxon>
        <taxon>Clostridium</taxon>
    </lineage>
</organism>
<dbReference type="EMBL" id="AE015927">
    <property type="protein sequence ID" value="AAO36391.1"/>
    <property type="molecule type" value="Genomic_DNA"/>
</dbReference>
<proteinExistence type="inferred from homology"/>
<dbReference type="InterPro" id="IPR029039">
    <property type="entry name" value="Flavoprotein-like_sf"/>
</dbReference>
<dbReference type="InterPro" id="IPR036866">
    <property type="entry name" value="RibonucZ/Hydroxyglut_hydro"/>
</dbReference>
<dbReference type="HOGENOM" id="CLU_017490_0_0_9"/>
<gene>
    <name evidence="3" type="ordered locus">CTC_01875</name>
</gene>
<dbReference type="GO" id="GO:0046872">
    <property type="term" value="F:metal ion binding"/>
    <property type="evidence" value="ECO:0007669"/>
    <property type="project" value="InterPro"/>
</dbReference>
<dbReference type="InterPro" id="IPR045761">
    <property type="entry name" value="ODP_dom"/>
</dbReference>
<dbReference type="Proteomes" id="UP000001412">
    <property type="component" value="Chromosome"/>
</dbReference>
<dbReference type="PROSITE" id="PS50902">
    <property type="entry name" value="FLAVODOXIN_LIKE"/>
    <property type="match status" value="1"/>
</dbReference>
<dbReference type="STRING" id="212717.CTC_01875"/>
<dbReference type="SMART" id="SM00849">
    <property type="entry name" value="Lactamase_B"/>
    <property type="match status" value="1"/>
</dbReference>
<comment type="similarity">
    <text evidence="1">In the N-terminal section; belongs to the zinc metallo-hydrolase group 3 family.</text>
</comment>
<evidence type="ECO:0000259" key="2">
    <source>
        <dbReference type="PROSITE" id="PS50902"/>
    </source>
</evidence>
<dbReference type="SUPFAM" id="SSF56281">
    <property type="entry name" value="Metallo-hydrolase/oxidoreductase"/>
    <property type="match status" value="1"/>
</dbReference>
<evidence type="ECO:0000313" key="4">
    <source>
        <dbReference type="Proteomes" id="UP000001412"/>
    </source>
</evidence>
<dbReference type="InterPro" id="IPR008254">
    <property type="entry name" value="Flavodoxin/NO_synth"/>
</dbReference>
<dbReference type="GO" id="GO:0016651">
    <property type="term" value="F:oxidoreductase activity, acting on NAD(P)H"/>
    <property type="evidence" value="ECO:0007669"/>
    <property type="project" value="UniProtKB-ARBA"/>
</dbReference>
<dbReference type="InterPro" id="IPR001279">
    <property type="entry name" value="Metallo-B-lactamas"/>
</dbReference>
<evidence type="ECO:0000256" key="1">
    <source>
        <dbReference type="ARBA" id="ARBA00007121"/>
    </source>
</evidence>
<dbReference type="PANTHER" id="PTHR43717">
    <property type="entry name" value="ANAEROBIC NITRIC OXIDE REDUCTASE FLAVORUBREDOXIN"/>
    <property type="match status" value="1"/>
</dbReference>
<dbReference type="AlphaFoldDB" id="Q893F1"/>
<sequence>MGVINMMKNVIIKEKIYLVGKIDDRDVPFHRLTLTKGTTYNSYLLLTEKPTIIDTVDISFGREYIQSLKNLIDLDKIQYIVINHTEPDHSGALGSLAYNAKNATIVCTDKAVDQLKAMYKLYNRNFLVVKNGDTLDIGGKTLEFIKTPYLHTEETMVTFTKEDKILFPCDIFSTHISNYEYFNDKAKEDILEDFKTYYSLIMHPHRRYVQNMINKIENLDIEIIAPSHGFILREDVKKFINIYDEMSKNTNIDKKVLILYSTMTNNTKKISELIKEHFERDSINTELINVNKTSDEEIFKKVKESDAVLVGTSTKYGDMIGRLEDILKSLKDMDLENKIAAAFGSYGWSGEGIEVVQDYLNETNMKVLSTSYIIKSTGMTDVKFPIRIKFSPEENDKEEIKKTTTFIVDLLLNSI</sequence>
<dbReference type="KEGG" id="ctc:CTC_01875"/>
<accession>Q893F1</accession>
<dbReference type="GO" id="GO:0009055">
    <property type="term" value="F:electron transfer activity"/>
    <property type="evidence" value="ECO:0007669"/>
    <property type="project" value="InterPro"/>
</dbReference>
<dbReference type="GO" id="GO:0010181">
    <property type="term" value="F:FMN binding"/>
    <property type="evidence" value="ECO:0007669"/>
    <property type="project" value="InterPro"/>
</dbReference>
<dbReference type="Gene3D" id="3.40.50.360">
    <property type="match status" value="1"/>
</dbReference>
<dbReference type="CDD" id="cd07709">
    <property type="entry name" value="flavodiiron_proteins_MBL-fold"/>
    <property type="match status" value="1"/>
</dbReference>
<dbReference type="Gene3D" id="3.60.15.10">
    <property type="entry name" value="Ribonuclease Z/Hydroxyacylglutathione hydrolase-like"/>
    <property type="match status" value="1"/>
</dbReference>
<dbReference type="InterPro" id="IPR016440">
    <property type="entry name" value="Rubredoxin-O_OxRdtase"/>
</dbReference>
<dbReference type="PANTHER" id="PTHR43717:SF1">
    <property type="entry name" value="ANAEROBIC NITRIC OXIDE REDUCTASE FLAVORUBREDOXIN"/>
    <property type="match status" value="1"/>
</dbReference>
<name>Q893F1_CLOTE</name>